<feature type="transmembrane region" description="Helical" evidence="9">
    <location>
        <begin position="52"/>
        <end position="73"/>
    </location>
</feature>
<feature type="non-terminal residue" evidence="12">
    <location>
        <position position="1"/>
    </location>
</feature>
<dbReference type="PROSITE" id="PS00216">
    <property type="entry name" value="SUGAR_TRANSPORT_1"/>
    <property type="match status" value="2"/>
</dbReference>
<keyword evidence="13" id="KW-1185">Reference proteome</keyword>
<dbReference type="InterPro" id="IPR036259">
    <property type="entry name" value="MFS_trans_sf"/>
</dbReference>
<feature type="transmembrane region" description="Helical" evidence="9">
    <location>
        <begin position="144"/>
        <end position="164"/>
    </location>
</feature>
<evidence type="ECO:0000256" key="3">
    <source>
        <dbReference type="ARBA" id="ARBA00022448"/>
    </source>
</evidence>
<evidence type="ECO:0000256" key="10">
    <source>
        <dbReference type="SAM" id="SignalP"/>
    </source>
</evidence>
<keyword evidence="4 9" id="KW-0812">Transmembrane</keyword>
<evidence type="ECO:0000259" key="11">
    <source>
        <dbReference type="PROSITE" id="PS50850"/>
    </source>
</evidence>
<feature type="chain" id="PRO_5042263856" evidence="10">
    <location>
        <begin position="20"/>
        <end position="472"/>
    </location>
</feature>
<keyword evidence="6 9" id="KW-0472">Membrane</keyword>
<dbReference type="Pfam" id="PF00083">
    <property type="entry name" value="Sugar_tr"/>
    <property type="match status" value="1"/>
</dbReference>
<dbReference type="Gene3D" id="1.20.1250.20">
    <property type="entry name" value="MFS general substrate transporter like domains"/>
    <property type="match status" value="1"/>
</dbReference>
<organism evidence="12 13">
    <name type="scientific">Mycena maculata</name>
    <dbReference type="NCBI Taxonomy" id="230809"/>
    <lineage>
        <taxon>Eukaryota</taxon>
        <taxon>Fungi</taxon>
        <taxon>Dikarya</taxon>
        <taxon>Basidiomycota</taxon>
        <taxon>Agaricomycotina</taxon>
        <taxon>Agaricomycetes</taxon>
        <taxon>Agaricomycetidae</taxon>
        <taxon>Agaricales</taxon>
        <taxon>Marasmiineae</taxon>
        <taxon>Mycenaceae</taxon>
        <taxon>Mycena</taxon>
    </lineage>
</organism>
<keyword evidence="3 8" id="KW-0813">Transport</keyword>
<keyword evidence="10" id="KW-0732">Signal</keyword>
<dbReference type="GO" id="GO:0005351">
    <property type="term" value="F:carbohydrate:proton symporter activity"/>
    <property type="evidence" value="ECO:0007669"/>
    <property type="project" value="TreeGrafter"/>
</dbReference>
<proteinExistence type="inferred from homology"/>
<name>A0AAD7I2Z7_9AGAR</name>
<dbReference type="AlphaFoldDB" id="A0AAD7I2Z7"/>
<evidence type="ECO:0000256" key="1">
    <source>
        <dbReference type="ARBA" id="ARBA00004141"/>
    </source>
</evidence>
<feature type="transmembrane region" description="Helical" evidence="9">
    <location>
        <begin position="85"/>
        <end position="104"/>
    </location>
</feature>
<dbReference type="InterPro" id="IPR005829">
    <property type="entry name" value="Sugar_transporter_CS"/>
</dbReference>
<dbReference type="NCBIfam" id="TIGR00879">
    <property type="entry name" value="SP"/>
    <property type="match status" value="1"/>
</dbReference>
<feature type="signal peptide" evidence="10">
    <location>
        <begin position="1"/>
        <end position="19"/>
    </location>
</feature>
<dbReference type="GO" id="GO:0016020">
    <property type="term" value="C:membrane"/>
    <property type="evidence" value="ECO:0007669"/>
    <property type="project" value="UniProtKB-SubCell"/>
</dbReference>
<feature type="transmembrane region" description="Helical" evidence="9">
    <location>
        <begin position="271"/>
        <end position="291"/>
    </location>
</feature>
<dbReference type="InterPro" id="IPR005828">
    <property type="entry name" value="MFS_sugar_transport-like"/>
</dbReference>
<evidence type="ECO:0000256" key="8">
    <source>
        <dbReference type="RuleBase" id="RU003346"/>
    </source>
</evidence>
<comment type="subcellular location">
    <subcellularLocation>
        <location evidence="1">Membrane</location>
        <topology evidence="1">Multi-pass membrane protein</topology>
    </subcellularLocation>
</comment>
<feature type="transmembrane region" description="Helical" evidence="9">
    <location>
        <begin position="110"/>
        <end position="132"/>
    </location>
</feature>
<evidence type="ECO:0000256" key="5">
    <source>
        <dbReference type="ARBA" id="ARBA00022989"/>
    </source>
</evidence>
<evidence type="ECO:0000256" key="9">
    <source>
        <dbReference type="SAM" id="Phobius"/>
    </source>
</evidence>
<evidence type="ECO:0000256" key="6">
    <source>
        <dbReference type="ARBA" id="ARBA00023136"/>
    </source>
</evidence>
<dbReference type="PANTHER" id="PTHR48022">
    <property type="entry name" value="PLASTIDIC GLUCOSE TRANSPORTER 4"/>
    <property type="match status" value="1"/>
</dbReference>
<dbReference type="InterPro" id="IPR050360">
    <property type="entry name" value="MFS_Sugar_Transporters"/>
</dbReference>
<keyword evidence="5 9" id="KW-1133">Transmembrane helix</keyword>
<reference evidence="12" key="1">
    <citation type="submission" date="2023-03" db="EMBL/GenBank/DDBJ databases">
        <title>Massive genome expansion in bonnet fungi (Mycena s.s.) driven by repeated elements and novel gene families across ecological guilds.</title>
        <authorList>
            <consortium name="Lawrence Berkeley National Laboratory"/>
            <person name="Harder C.B."/>
            <person name="Miyauchi S."/>
            <person name="Viragh M."/>
            <person name="Kuo A."/>
            <person name="Thoen E."/>
            <person name="Andreopoulos B."/>
            <person name="Lu D."/>
            <person name="Skrede I."/>
            <person name="Drula E."/>
            <person name="Henrissat B."/>
            <person name="Morin E."/>
            <person name="Kohler A."/>
            <person name="Barry K."/>
            <person name="LaButti K."/>
            <person name="Morin E."/>
            <person name="Salamov A."/>
            <person name="Lipzen A."/>
            <person name="Mereny Z."/>
            <person name="Hegedus B."/>
            <person name="Baldrian P."/>
            <person name="Stursova M."/>
            <person name="Weitz H."/>
            <person name="Taylor A."/>
            <person name="Grigoriev I.V."/>
            <person name="Nagy L.G."/>
            <person name="Martin F."/>
            <person name="Kauserud H."/>
        </authorList>
    </citation>
    <scope>NUCLEOTIDE SEQUENCE</scope>
    <source>
        <strain evidence="12">CBHHK188m</strain>
    </source>
</reference>
<dbReference type="PANTHER" id="PTHR48022:SF79">
    <property type="entry name" value="LACTOSE PERMEASE, PUTATIVE (AFU_ORTHOLOGUE AFUA_6G01860)-RELATED"/>
    <property type="match status" value="1"/>
</dbReference>
<feature type="transmembrane region" description="Helical" evidence="9">
    <location>
        <begin position="303"/>
        <end position="324"/>
    </location>
</feature>
<feature type="transmembrane region" description="Helical" evidence="9">
    <location>
        <begin position="395"/>
        <end position="416"/>
    </location>
</feature>
<evidence type="ECO:0000256" key="7">
    <source>
        <dbReference type="ARBA" id="ARBA00049119"/>
    </source>
</evidence>
<comment type="similarity">
    <text evidence="2 8">Belongs to the major facilitator superfamily. Sugar transporter (TC 2.A.1.1) family.</text>
</comment>
<gene>
    <name evidence="12" type="ORF">DFH07DRAFT_893979</name>
</gene>
<feature type="transmembrane region" description="Helical" evidence="9">
    <location>
        <begin position="176"/>
        <end position="195"/>
    </location>
</feature>
<dbReference type="SUPFAM" id="SSF103473">
    <property type="entry name" value="MFS general substrate transporter"/>
    <property type="match status" value="1"/>
</dbReference>
<dbReference type="FunFam" id="1.20.1250.20:FF:000134">
    <property type="entry name" value="MFS sugar transporter protein"/>
    <property type="match status" value="1"/>
</dbReference>
<feature type="transmembrane region" description="Helical" evidence="9">
    <location>
        <begin position="422"/>
        <end position="444"/>
    </location>
</feature>
<feature type="domain" description="Major facilitator superfamily (MFS) profile" evidence="11">
    <location>
        <begin position="9"/>
        <end position="447"/>
    </location>
</feature>
<evidence type="ECO:0000313" key="13">
    <source>
        <dbReference type="Proteomes" id="UP001215280"/>
    </source>
</evidence>
<dbReference type="PROSITE" id="PS50850">
    <property type="entry name" value="MFS"/>
    <property type="match status" value="1"/>
</dbReference>
<dbReference type="InterPro" id="IPR003663">
    <property type="entry name" value="Sugar/inositol_transpt"/>
</dbReference>
<feature type="transmembrane region" description="Helical" evidence="9">
    <location>
        <begin position="356"/>
        <end position="375"/>
    </location>
</feature>
<evidence type="ECO:0000256" key="2">
    <source>
        <dbReference type="ARBA" id="ARBA00010992"/>
    </source>
</evidence>
<dbReference type="InterPro" id="IPR020846">
    <property type="entry name" value="MFS_dom"/>
</dbReference>
<feature type="transmembrane region" description="Helical" evidence="9">
    <location>
        <begin position="331"/>
        <end position="350"/>
    </location>
</feature>
<dbReference type="Proteomes" id="UP001215280">
    <property type="component" value="Unassembled WGS sequence"/>
</dbReference>
<sequence length="472" mass="51234">MQAFKLYLILLVSFMGSLGFGFDTTVISCVNGMVQFTDYFGIGGGATGGGQGIIAAMLYSIFTLGCIMGTSVAGPIADRWGRRGGMFVASIIILAGVSTVTAAQSRIYLFFGRFLIGFGSTVSNSAAPAYVAEISPPQWRGRIAGLYNTFTFVGGIICSGLVIATGRIDSSASWRLPFAIQFIPTLVLMVGVCFIPESPRWLMSVGRKDEARDVLAEYHGNGDANAPLVALEMHELETCIRTEIGSSNRWWDYSELFNSCGAWYRTMVTSWLGLCCLWSGIGIFYYSTVAFDLAGVKTQNGRLTLNSVAVVAGGIGAFAGAFVVDRIGRRPLWLWGTACSSITLALATVFTAKAQVGPAVAFLLLFAFAMDMTYIPLQGMYPSECLSFHNRSKGLALFALIESLAALVNNFAGAVAFQQIGWRYLLVWALWDAVETVVIWFCAVETKGRTLEELDEIFEDPHPVRASLNRHR</sequence>
<comment type="caution">
    <text evidence="12">The sequence shown here is derived from an EMBL/GenBank/DDBJ whole genome shotgun (WGS) entry which is preliminary data.</text>
</comment>
<evidence type="ECO:0000313" key="12">
    <source>
        <dbReference type="EMBL" id="KAJ7734003.1"/>
    </source>
</evidence>
<dbReference type="EMBL" id="JARJLG010000164">
    <property type="protein sequence ID" value="KAJ7734003.1"/>
    <property type="molecule type" value="Genomic_DNA"/>
</dbReference>
<accession>A0AAD7I2Z7</accession>
<comment type="catalytic activity">
    <reaction evidence="7">
        <text>myo-inositol(out) + H(+)(out) = myo-inositol(in) + H(+)(in)</text>
        <dbReference type="Rhea" id="RHEA:60364"/>
        <dbReference type="ChEBI" id="CHEBI:15378"/>
        <dbReference type="ChEBI" id="CHEBI:17268"/>
    </reaction>
</comment>
<protein>
    <submittedName>
        <fullName evidence="12">General substrate transporter</fullName>
    </submittedName>
</protein>
<evidence type="ECO:0000256" key="4">
    <source>
        <dbReference type="ARBA" id="ARBA00022692"/>
    </source>
</evidence>